<keyword evidence="1" id="KW-1133">Transmembrane helix</keyword>
<dbReference type="PANTHER" id="PTHR34851">
    <property type="entry name" value="PROTEIN CBG05235-RELATED"/>
    <property type="match status" value="1"/>
</dbReference>
<feature type="transmembrane region" description="Helical" evidence="1">
    <location>
        <begin position="149"/>
        <end position="173"/>
    </location>
</feature>
<evidence type="ECO:0000313" key="2">
    <source>
        <dbReference type="Proteomes" id="UP000887566"/>
    </source>
</evidence>
<feature type="transmembrane region" description="Helical" evidence="1">
    <location>
        <begin position="97"/>
        <end position="122"/>
    </location>
</feature>
<evidence type="ECO:0000313" key="3">
    <source>
        <dbReference type="WBParaSite" id="PSAMB.scaffold2704size21716.g18813.t1"/>
    </source>
</evidence>
<organism evidence="2 3">
    <name type="scientific">Plectus sambesii</name>
    <dbReference type="NCBI Taxonomy" id="2011161"/>
    <lineage>
        <taxon>Eukaryota</taxon>
        <taxon>Metazoa</taxon>
        <taxon>Ecdysozoa</taxon>
        <taxon>Nematoda</taxon>
        <taxon>Chromadorea</taxon>
        <taxon>Plectida</taxon>
        <taxon>Plectina</taxon>
        <taxon>Plectoidea</taxon>
        <taxon>Plectidae</taxon>
        <taxon>Plectus</taxon>
    </lineage>
</organism>
<reference evidence="3" key="1">
    <citation type="submission" date="2022-11" db="UniProtKB">
        <authorList>
            <consortium name="WormBaseParasite"/>
        </authorList>
    </citation>
    <scope>IDENTIFICATION</scope>
</reference>
<proteinExistence type="predicted"/>
<keyword evidence="1" id="KW-0472">Membrane</keyword>
<keyword evidence="1" id="KW-0812">Transmembrane</keyword>
<evidence type="ECO:0000256" key="1">
    <source>
        <dbReference type="SAM" id="Phobius"/>
    </source>
</evidence>
<name>A0A914VXF7_9BILA</name>
<dbReference type="Proteomes" id="UP000887566">
    <property type="component" value="Unplaced"/>
</dbReference>
<feature type="transmembrane region" description="Helical" evidence="1">
    <location>
        <begin position="36"/>
        <end position="57"/>
    </location>
</feature>
<dbReference type="WBParaSite" id="PSAMB.scaffold2704size21716.g18813.t1">
    <property type="protein sequence ID" value="PSAMB.scaffold2704size21716.g18813.t1"/>
    <property type="gene ID" value="PSAMB.scaffold2704size21716.g18813"/>
</dbReference>
<protein>
    <submittedName>
        <fullName evidence="3">Uncharacterized protein</fullName>
    </submittedName>
</protein>
<feature type="transmembrane region" description="Helical" evidence="1">
    <location>
        <begin position="69"/>
        <end position="90"/>
    </location>
</feature>
<keyword evidence="2" id="KW-1185">Reference proteome</keyword>
<accession>A0A914VXF7</accession>
<dbReference type="AlphaFoldDB" id="A0A914VXF7"/>
<sequence>MSVATIDAIGMSNFNHRDNKYTCCCGNIHVLSATRAIAVLCVILLVCEALTCAQNVVEDDFTSNYGLMAQILSLVIGSFVLTALVLGLLFERKLLLLPFILSMSLTTIFMSLLIFFLLIVLLGNFQDILMSFLTDETRNSLNGNPKGEAVIRVALALSIVIMLMILSVQLWWLSICINCYRYLSDKRKAWIRTPV</sequence>